<proteinExistence type="predicted"/>
<evidence type="ECO:0000256" key="1">
    <source>
        <dbReference type="SAM" id="Phobius"/>
    </source>
</evidence>
<sequence length="366" mass="41248">MSEKVIESEAGSSSLEVYLRFNDDIEKDYCLQIDSSTTFRDLLKVFRTLPISLRPSIFYDIVPKGFVVSTAPGYLTEDGSLLFSYDTGKKEYRKKVSLNSTVASECWPGQLILPVWEFNYFLFYSFILLLAAWLYTDLPDFISPTPGICLTNQMTRFLAKAAIRFDYGKIAETLLADIDSPVGVVGQCLFFVFHIIKCVAVFFVVYGGVVNPTRLIRIGKLPEVTKETLIELGWTGSKRATIDEYKEEYRDYKIKEYGGMVPAHQAGLFNKLKNLGVHLGDGEGFNTPVGKSDKDVLTEDGKLPMSYKFLVKQAEFFEQHVAGFDTPKMNEAIKQFRRFGILHSGGELAEIVQARKAADAKNIEDK</sequence>
<evidence type="ECO:0000313" key="2">
    <source>
        <dbReference type="EMBL" id="WPK24848.1"/>
    </source>
</evidence>
<accession>A0AAX4H8F5</accession>
<dbReference type="KEGG" id="asau:88173208"/>
<keyword evidence="3" id="KW-1185">Reference proteome</keyword>
<evidence type="ECO:0000313" key="3">
    <source>
        <dbReference type="Proteomes" id="UP001338582"/>
    </source>
</evidence>
<dbReference type="RefSeq" id="XP_062877231.1">
    <property type="nucleotide sequence ID" value="XM_063021161.1"/>
</dbReference>
<name>A0AAX4H8F5_9ASCO</name>
<keyword evidence="1" id="KW-0812">Transmembrane</keyword>
<dbReference type="InterPro" id="IPR022757">
    <property type="entry name" value="Gsf2"/>
</dbReference>
<gene>
    <name evidence="2" type="ORF">PUMCH_002143</name>
</gene>
<feature type="transmembrane region" description="Helical" evidence="1">
    <location>
        <begin position="184"/>
        <end position="210"/>
    </location>
</feature>
<dbReference type="AlphaFoldDB" id="A0AAX4H8F5"/>
<protein>
    <recommendedName>
        <fullName evidence="4">Glucose-signaling factor 2</fullName>
    </recommendedName>
</protein>
<keyword evidence="1" id="KW-0472">Membrane</keyword>
<keyword evidence="1" id="KW-1133">Transmembrane helix</keyword>
<dbReference type="GeneID" id="88173208"/>
<dbReference type="Pfam" id="PF11055">
    <property type="entry name" value="Gsf2"/>
    <property type="match status" value="1"/>
</dbReference>
<reference evidence="2 3" key="1">
    <citation type="submission" date="2023-10" db="EMBL/GenBank/DDBJ databases">
        <title>Draft Genome Sequence of Candida saopaulonensis from a very Premature Infant with Sepsis.</title>
        <authorList>
            <person name="Ning Y."/>
            <person name="Dai R."/>
            <person name="Xiao M."/>
            <person name="Xu Y."/>
            <person name="Yan Q."/>
            <person name="Zhang L."/>
        </authorList>
    </citation>
    <scope>NUCLEOTIDE SEQUENCE [LARGE SCALE GENOMIC DNA]</scope>
    <source>
        <strain evidence="2 3">19XY460</strain>
    </source>
</reference>
<evidence type="ECO:0008006" key="4">
    <source>
        <dbReference type="Google" id="ProtNLM"/>
    </source>
</evidence>
<organism evidence="2 3">
    <name type="scientific">Australozyma saopauloensis</name>
    <dbReference type="NCBI Taxonomy" id="291208"/>
    <lineage>
        <taxon>Eukaryota</taxon>
        <taxon>Fungi</taxon>
        <taxon>Dikarya</taxon>
        <taxon>Ascomycota</taxon>
        <taxon>Saccharomycotina</taxon>
        <taxon>Pichiomycetes</taxon>
        <taxon>Metschnikowiaceae</taxon>
        <taxon>Australozyma</taxon>
    </lineage>
</organism>
<dbReference type="EMBL" id="CP138895">
    <property type="protein sequence ID" value="WPK24848.1"/>
    <property type="molecule type" value="Genomic_DNA"/>
</dbReference>
<dbReference type="Proteomes" id="UP001338582">
    <property type="component" value="Chromosome 2"/>
</dbReference>
<feature type="transmembrane region" description="Helical" evidence="1">
    <location>
        <begin position="118"/>
        <end position="136"/>
    </location>
</feature>